<comment type="subcellular location">
    <subcellularLocation>
        <location evidence="1">Nucleus</location>
    </subcellularLocation>
</comment>
<gene>
    <name evidence="10" type="ORF">COHA_005503</name>
</gene>
<dbReference type="Proteomes" id="UP001205105">
    <property type="component" value="Unassembled WGS sequence"/>
</dbReference>
<dbReference type="GO" id="GO:0003713">
    <property type="term" value="F:transcription coactivator activity"/>
    <property type="evidence" value="ECO:0007669"/>
    <property type="project" value="TreeGrafter"/>
</dbReference>
<feature type="region of interest" description="Disordered" evidence="8">
    <location>
        <begin position="366"/>
        <end position="419"/>
    </location>
</feature>
<reference evidence="10" key="1">
    <citation type="submission" date="2020-11" db="EMBL/GenBank/DDBJ databases">
        <title>Chlorella ohadii genome sequencing and assembly.</title>
        <authorList>
            <person name="Murik O."/>
            <person name="Treves H."/>
            <person name="Kedem I."/>
            <person name="Shotland Y."/>
            <person name="Kaplan A."/>
        </authorList>
    </citation>
    <scope>NUCLEOTIDE SEQUENCE</scope>
    <source>
        <strain evidence="10">1</strain>
    </source>
</reference>
<organism evidence="10 11">
    <name type="scientific">Chlorella ohadii</name>
    <dbReference type="NCBI Taxonomy" id="2649997"/>
    <lineage>
        <taxon>Eukaryota</taxon>
        <taxon>Viridiplantae</taxon>
        <taxon>Chlorophyta</taxon>
        <taxon>core chlorophytes</taxon>
        <taxon>Trebouxiophyceae</taxon>
        <taxon>Chlorellales</taxon>
        <taxon>Chlorellaceae</taxon>
        <taxon>Chlorella clade</taxon>
        <taxon>Chlorella</taxon>
    </lineage>
</organism>
<dbReference type="Pfam" id="PF18296">
    <property type="entry name" value="MID_MedPIWI"/>
    <property type="match status" value="1"/>
</dbReference>
<comment type="caution">
    <text evidence="10">The sequence shown here is derived from an EMBL/GenBank/DDBJ whole genome shotgun (WGS) entry which is preliminary data.</text>
</comment>
<feature type="compositionally biased region" description="Low complexity" evidence="8">
    <location>
        <begin position="60"/>
        <end position="71"/>
    </location>
</feature>
<evidence type="ECO:0000259" key="9">
    <source>
        <dbReference type="Pfam" id="PF18296"/>
    </source>
</evidence>
<feature type="compositionally biased region" description="Low complexity" evidence="8">
    <location>
        <begin position="16"/>
        <end position="26"/>
    </location>
</feature>
<dbReference type="PANTHER" id="PTHR48249">
    <property type="entry name" value="MEDIATOR OF RNA POLYMERASE II TRANSCRIPTION SUBUNIT 13"/>
    <property type="match status" value="1"/>
</dbReference>
<dbReference type="InterPro" id="IPR051139">
    <property type="entry name" value="Mediator_complx_sub13"/>
</dbReference>
<evidence type="ECO:0000256" key="1">
    <source>
        <dbReference type="ARBA" id="ARBA00004123"/>
    </source>
</evidence>
<dbReference type="AlphaFoldDB" id="A0AAD5H1N2"/>
<feature type="region of interest" description="Disordered" evidence="8">
    <location>
        <begin position="42"/>
        <end position="79"/>
    </location>
</feature>
<evidence type="ECO:0000256" key="4">
    <source>
        <dbReference type="ARBA" id="ARBA00022491"/>
    </source>
</evidence>
<evidence type="ECO:0000256" key="8">
    <source>
        <dbReference type="SAM" id="MobiDB-lite"/>
    </source>
</evidence>
<proteinExistence type="inferred from homology"/>
<evidence type="ECO:0000256" key="2">
    <source>
        <dbReference type="ARBA" id="ARBA00009354"/>
    </source>
</evidence>
<feature type="compositionally biased region" description="Low complexity" evidence="8">
    <location>
        <begin position="369"/>
        <end position="386"/>
    </location>
</feature>
<keyword evidence="11" id="KW-1185">Reference proteome</keyword>
<accession>A0AAD5H1N2</accession>
<keyword evidence="4" id="KW-0678">Repressor</keyword>
<evidence type="ECO:0000256" key="7">
    <source>
        <dbReference type="ARBA" id="ARBA00023242"/>
    </source>
</evidence>
<name>A0AAD5H1N2_9CHLO</name>
<comment type="similarity">
    <text evidence="2">Belongs to the Mediator complex subunit 13 family.</text>
</comment>
<evidence type="ECO:0000256" key="6">
    <source>
        <dbReference type="ARBA" id="ARBA00023163"/>
    </source>
</evidence>
<protein>
    <recommendedName>
        <fullName evidence="3">Mediator of RNA polymerase II transcription subunit 13</fullName>
    </recommendedName>
</protein>
<evidence type="ECO:0000313" key="10">
    <source>
        <dbReference type="EMBL" id="KAI7840799.1"/>
    </source>
</evidence>
<feature type="domain" description="MID" evidence="9">
    <location>
        <begin position="210"/>
        <end position="334"/>
    </location>
</feature>
<keyword evidence="6" id="KW-0804">Transcription</keyword>
<dbReference type="GO" id="GO:0045944">
    <property type="term" value="P:positive regulation of transcription by RNA polymerase II"/>
    <property type="evidence" value="ECO:0007669"/>
    <property type="project" value="TreeGrafter"/>
</dbReference>
<dbReference type="EMBL" id="JADXDR010000073">
    <property type="protein sequence ID" value="KAI7840799.1"/>
    <property type="molecule type" value="Genomic_DNA"/>
</dbReference>
<dbReference type="PANTHER" id="PTHR48249:SF3">
    <property type="entry name" value="MEDIATOR OF RNA POLYMERASE II TRANSCRIPTION SUBUNIT 13"/>
    <property type="match status" value="1"/>
</dbReference>
<evidence type="ECO:0000313" key="11">
    <source>
        <dbReference type="Proteomes" id="UP001205105"/>
    </source>
</evidence>
<sequence>MEGGRAGDAGPPSWRAPTAEAVPAARAAPAGIYVPRGWKLKRTRQASDVHGPSKRRKRAAAAASAAPQPASTQPSVPCPAANPAQLAPLRCAWPHPAVLHLLAQQAWPAAGTAALVQQAAKPAASVPAWWNRMLPSLSLPHPPLAPERQLLLQAASSGGSSTGGVTVEALPQRTLLVGYEDDWLEVAPQVLPMWQATPLAPFGGPKALLHCLVCPEPQLAQAQQLVKDVGALFETCCLGSHAPASGAAAVHTFSLQTPAEGAGGEAAGAEWRQLPLAARYLAGLRHACEQLQRQLLLDPPAELEEGLGASLDDGSQPALVVYLGCPLEQPADQVAALLEAAACLTPCTLLGSDAGAAAAGLCLESPGGPQQQQQQQQQLEPCAPQQPDRPAGATPAADNSRAPGGSPPVDEQEEEEGELLTPQALADLTDAAARCTAYAVYSKTQRQAASGPPAVLQDIVISSVGLQPAERLAWQQLLEPAELQQAGLAEGARATVVELRALPPARFAGPDPPSGCLLLVEQQEGSQQQQQASIAWLPPGGGSGGSLLPQEHDTVRQLEVELVADSQVQHCGGVVALKGAAQELHALAWLHAAFQGACLRTLVGGGQPAPADAHLPLHAALATQLQSLLRHACAVSAGRF</sequence>
<feature type="region of interest" description="Disordered" evidence="8">
    <location>
        <begin position="1"/>
        <end position="26"/>
    </location>
</feature>
<evidence type="ECO:0000256" key="3">
    <source>
        <dbReference type="ARBA" id="ARBA00019618"/>
    </source>
</evidence>
<dbReference type="InterPro" id="IPR041285">
    <property type="entry name" value="MID_MedPIWI"/>
</dbReference>
<keyword evidence="7" id="KW-0539">Nucleus</keyword>
<evidence type="ECO:0000256" key="5">
    <source>
        <dbReference type="ARBA" id="ARBA00023015"/>
    </source>
</evidence>
<dbReference type="GO" id="GO:0016592">
    <property type="term" value="C:mediator complex"/>
    <property type="evidence" value="ECO:0007669"/>
    <property type="project" value="TreeGrafter"/>
</dbReference>
<keyword evidence="5" id="KW-0805">Transcription regulation</keyword>